<evidence type="ECO:0000313" key="1">
    <source>
        <dbReference type="EnsemblMetazoa" id="AFAF011248-PA"/>
    </source>
</evidence>
<dbReference type="EnsemblMetazoa" id="AFAF011248-RA">
    <property type="protein sequence ID" value="AFAF011248-PA"/>
    <property type="gene ID" value="AFAF011248"/>
</dbReference>
<organism evidence="1 2">
    <name type="scientific">Anopheles farauti</name>
    <dbReference type="NCBI Taxonomy" id="69004"/>
    <lineage>
        <taxon>Eukaryota</taxon>
        <taxon>Metazoa</taxon>
        <taxon>Ecdysozoa</taxon>
        <taxon>Arthropoda</taxon>
        <taxon>Hexapoda</taxon>
        <taxon>Insecta</taxon>
        <taxon>Pterygota</taxon>
        <taxon>Neoptera</taxon>
        <taxon>Endopterygota</taxon>
        <taxon>Diptera</taxon>
        <taxon>Nematocera</taxon>
        <taxon>Culicoidea</taxon>
        <taxon>Culicidae</taxon>
        <taxon>Anophelinae</taxon>
        <taxon>Anopheles</taxon>
    </lineage>
</organism>
<protein>
    <submittedName>
        <fullName evidence="1">Uncharacterized protein</fullName>
    </submittedName>
</protein>
<evidence type="ECO:0000313" key="2">
    <source>
        <dbReference type="Proteomes" id="UP000075886"/>
    </source>
</evidence>
<dbReference type="Proteomes" id="UP000075886">
    <property type="component" value="Unassembled WGS sequence"/>
</dbReference>
<sequence length="194" mass="20412">MTLRNCLFGGELARGKRASIGSISGFGRERESCCSSSSASTLLAALESEPIPSSTSKLLSSNASESPPRKSINLSASVGSLFTVDTTPATVLVDAVVVGGVVPPQFIVSASHGAVIIASLLPVSDWKNVPKRFRPSRSDIRCAISGVSSCRLVKFSCSTGAFALRMNVIGYFFMWMSRTYFTSAGLSCGTPIRS</sequence>
<keyword evidence="2" id="KW-1185">Reference proteome</keyword>
<proteinExistence type="predicted"/>
<dbReference type="EMBL" id="AXCN02000762">
    <property type="status" value="NOT_ANNOTATED_CDS"/>
    <property type="molecule type" value="Genomic_DNA"/>
</dbReference>
<dbReference type="AlphaFoldDB" id="A0A182QJ48"/>
<accession>A0A182QJ48</accession>
<reference evidence="2" key="1">
    <citation type="submission" date="2014-01" db="EMBL/GenBank/DDBJ databases">
        <title>The Genome Sequence of Anopheles farauti FAR1 (V2).</title>
        <authorList>
            <consortium name="The Broad Institute Genomics Platform"/>
            <person name="Neafsey D.E."/>
            <person name="Besansky N."/>
            <person name="Howell P."/>
            <person name="Walton C."/>
            <person name="Young S.K."/>
            <person name="Zeng Q."/>
            <person name="Gargeya S."/>
            <person name="Fitzgerald M."/>
            <person name="Haas B."/>
            <person name="Abouelleil A."/>
            <person name="Allen A.W."/>
            <person name="Alvarado L."/>
            <person name="Arachchi H.M."/>
            <person name="Berlin A.M."/>
            <person name="Chapman S.B."/>
            <person name="Gainer-Dewar J."/>
            <person name="Goldberg J."/>
            <person name="Griggs A."/>
            <person name="Gujja S."/>
            <person name="Hansen M."/>
            <person name="Howarth C."/>
            <person name="Imamovic A."/>
            <person name="Ireland A."/>
            <person name="Larimer J."/>
            <person name="McCowan C."/>
            <person name="Murphy C."/>
            <person name="Pearson M."/>
            <person name="Poon T.W."/>
            <person name="Priest M."/>
            <person name="Roberts A."/>
            <person name="Saif S."/>
            <person name="Shea T."/>
            <person name="Sisk P."/>
            <person name="Sykes S."/>
            <person name="Wortman J."/>
            <person name="Nusbaum C."/>
            <person name="Birren B."/>
        </authorList>
    </citation>
    <scope>NUCLEOTIDE SEQUENCE [LARGE SCALE GENOMIC DNA]</scope>
    <source>
        <strain evidence="2">FAR1</strain>
    </source>
</reference>
<name>A0A182QJ48_9DIPT</name>
<reference evidence="1" key="2">
    <citation type="submission" date="2020-05" db="UniProtKB">
        <authorList>
            <consortium name="EnsemblMetazoa"/>
        </authorList>
    </citation>
    <scope>IDENTIFICATION</scope>
    <source>
        <strain evidence="1">FAR1</strain>
    </source>
</reference>
<dbReference type="VEuPathDB" id="VectorBase:AFAF011248"/>